<dbReference type="AlphaFoldDB" id="A0A8X7V985"/>
<reference evidence="1 2" key="1">
    <citation type="submission" date="2020-02" db="EMBL/GenBank/DDBJ databases">
        <authorList>
            <person name="Ma Q."/>
            <person name="Huang Y."/>
            <person name="Song X."/>
            <person name="Pei D."/>
        </authorList>
    </citation>
    <scope>NUCLEOTIDE SEQUENCE [LARGE SCALE GENOMIC DNA]</scope>
    <source>
        <strain evidence="1">Sxm20200214</strain>
        <tissue evidence="1">Leaf</tissue>
    </source>
</reference>
<evidence type="ECO:0000313" key="2">
    <source>
        <dbReference type="Proteomes" id="UP000886595"/>
    </source>
</evidence>
<name>A0A8X7V985_BRACI</name>
<evidence type="ECO:0000313" key="1">
    <source>
        <dbReference type="EMBL" id="KAG2304536.1"/>
    </source>
</evidence>
<protein>
    <submittedName>
        <fullName evidence="1">Uncharacterized protein</fullName>
    </submittedName>
</protein>
<keyword evidence="2" id="KW-1185">Reference proteome</keyword>
<sequence>MAELGRVSSRTPEDDDGFSLGRMFSGSLSQPYTCEVRMANFTLMFSDLKEGRRSTTVEIRLRFWESRSLQISRFCIKNYVTGFKDLEPVIWICLLFGEPRLARTTTTAADGFAIFGGIFFQRGAVEGVSIQPGTRLMILDHLYVSDNPRLS</sequence>
<organism evidence="1 2">
    <name type="scientific">Brassica carinata</name>
    <name type="common">Ethiopian mustard</name>
    <name type="synonym">Abyssinian cabbage</name>
    <dbReference type="NCBI Taxonomy" id="52824"/>
    <lineage>
        <taxon>Eukaryota</taxon>
        <taxon>Viridiplantae</taxon>
        <taxon>Streptophyta</taxon>
        <taxon>Embryophyta</taxon>
        <taxon>Tracheophyta</taxon>
        <taxon>Spermatophyta</taxon>
        <taxon>Magnoliopsida</taxon>
        <taxon>eudicotyledons</taxon>
        <taxon>Gunneridae</taxon>
        <taxon>Pentapetalae</taxon>
        <taxon>rosids</taxon>
        <taxon>malvids</taxon>
        <taxon>Brassicales</taxon>
        <taxon>Brassicaceae</taxon>
        <taxon>Brassiceae</taxon>
        <taxon>Brassica</taxon>
    </lineage>
</organism>
<dbReference type="EMBL" id="JAAMPC010000007">
    <property type="protein sequence ID" value="KAG2304536.1"/>
    <property type="molecule type" value="Genomic_DNA"/>
</dbReference>
<gene>
    <name evidence="1" type="ORF">Bca52824_033187</name>
</gene>
<proteinExistence type="predicted"/>
<comment type="caution">
    <text evidence="1">The sequence shown here is derived from an EMBL/GenBank/DDBJ whole genome shotgun (WGS) entry which is preliminary data.</text>
</comment>
<accession>A0A8X7V985</accession>
<dbReference type="Proteomes" id="UP000886595">
    <property type="component" value="Unassembled WGS sequence"/>
</dbReference>